<reference evidence="3 4" key="1">
    <citation type="submission" date="2022-10" db="EMBL/GenBank/DDBJ databases">
        <title>The complete genomes of actinobacterial strains from the NBC collection.</title>
        <authorList>
            <person name="Joergensen T.S."/>
            <person name="Alvarez Arevalo M."/>
            <person name="Sterndorff E.B."/>
            <person name="Faurdal D."/>
            <person name="Vuksanovic O."/>
            <person name="Mourched A.-S."/>
            <person name="Charusanti P."/>
            <person name="Shaw S."/>
            <person name="Blin K."/>
            <person name="Weber T."/>
        </authorList>
    </citation>
    <scope>NUCLEOTIDE SEQUENCE [LARGE SCALE GENOMIC DNA]</scope>
    <source>
        <strain evidence="3 4">NBC 01769</strain>
    </source>
</reference>
<organism evidence="3 4">
    <name type="scientific">Streptomyces brevispora</name>
    <dbReference type="NCBI Taxonomy" id="887462"/>
    <lineage>
        <taxon>Bacteria</taxon>
        <taxon>Bacillati</taxon>
        <taxon>Actinomycetota</taxon>
        <taxon>Actinomycetes</taxon>
        <taxon>Kitasatosporales</taxon>
        <taxon>Streptomycetaceae</taxon>
        <taxon>Streptomyces</taxon>
    </lineage>
</organism>
<dbReference type="EMBL" id="CP109114">
    <property type="protein sequence ID" value="WSC13753.1"/>
    <property type="molecule type" value="Genomic_DNA"/>
</dbReference>
<sequence>MIEPLIAAWKAQHPSGSGHQERYRMREIVKALRYRTRTGCQWELLPHDLPPTGAVRYYFDVWKRDGLDRSSLGLPLLPERTEGTRAELKRLVGLGFLDETEPGLFTQPRPQTHPHPPTGNPDQSRPEPAPAPRLGEAKHPGARKGTP</sequence>
<accession>A0ABZ1G3D0</accession>
<dbReference type="PANTHER" id="PTHR30007">
    <property type="entry name" value="PHP DOMAIN PROTEIN"/>
    <property type="match status" value="1"/>
</dbReference>
<proteinExistence type="predicted"/>
<evidence type="ECO:0000259" key="2">
    <source>
        <dbReference type="Pfam" id="PF13340"/>
    </source>
</evidence>
<protein>
    <submittedName>
        <fullName evidence="3">Transposase</fullName>
    </submittedName>
</protein>
<name>A0ABZ1G3D0_9ACTN</name>
<feature type="region of interest" description="Disordered" evidence="1">
    <location>
        <begin position="99"/>
        <end position="147"/>
    </location>
</feature>
<dbReference type="InterPro" id="IPR025161">
    <property type="entry name" value="IS402-like_dom"/>
</dbReference>
<keyword evidence="4" id="KW-1185">Reference proteome</keyword>
<dbReference type="PANTHER" id="PTHR30007:SF0">
    <property type="entry name" value="TRANSPOSASE"/>
    <property type="match status" value="1"/>
</dbReference>
<dbReference type="Pfam" id="PF13340">
    <property type="entry name" value="DUF4096"/>
    <property type="match status" value="1"/>
</dbReference>
<feature type="domain" description="Insertion element IS402-like" evidence="2">
    <location>
        <begin position="1"/>
        <end position="67"/>
    </location>
</feature>
<evidence type="ECO:0000256" key="1">
    <source>
        <dbReference type="SAM" id="MobiDB-lite"/>
    </source>
</evidence>
<dbReference type="Proteomes" id="UP001330827">
    <property type="component" value="Chromosome"/>
</dbReference>
<evidence type="ECO:0000313" key="3">
    <source>
        <dbReference type="EMBL" id="WSC13753.1"/>
    </source>
</evidence>
<dbReference type="RefSeq" id="WP_167523569.1">
    <property type="nucleotide sequence ID" value="NZ_CP109114.1"/>
</dbReference>
<evidence type="ECO:0000313" key="4">
    <source>
        <dbReference type="Proteomes" id="UP001330827"/>
    </source>
</evidence>
<gene>
    <name evidence="3" type="ORF">OIE64_13495</name>
</gene>